<evidence type="ECO:0000259" key="5">
    <source>
        <dbReference type="PROSITE" id="PS50893"/>
    </source>
</evidence>
<keyword evidence="2" id="KW-0547">Nucleotide-binding</keyword>
<dbReference type="SUPFAM" id="SSF52540">
    <property type="entry name" value="P-loop containing nucleoside triphosphate hydrolases"/>
    <property type="match status" value="1"/>
</dbReference>
<organism evidence="7 8">
    <name type="scientific">Halobellus limi</name>
    <dbReference type="NCBI Taxonomy" id="699433"/>
    <lineage>
        <taxon>Archaea</taxon>
        <taxon>Methanobacteriati</taxon>
        <taxon>Methanobacteriota</taxon>
        <taxon>Stenosarchaea group</taxon>
        <taxon>Halobacteria</taxon>
        <taxon>Halobacteriales</taxon>
        <taxon>Haloferacaceae</taxon>
        <taxon>Halobellus</taxon>
    </lineage>
</organism>
<dbReference type="GO" id="GO:0005886">
    <property type="term" value="C:plasma membrane"/>
    <property type="evidence" value="ECO:0007669"/>
    <property type="project" value="TreeGrafter"/>
</dbReference>
<dbReference type="EMBL" id="CP031311">
    <property type="protein sequence ID" value="QCC46347.1"/>
    <property type="molecule type" value="Genomic_DNA"/>
</dbReference>
<dbReference type="GO" id="GO:0016887">
    <property type="term" value="F:ATP hydrolysis activity"/>
    <property type="evidence" value="ECO:0007669"/>
    <property type="project" value="InterPro"/>
</dbReference>
<dbReference type="PANTHER" id="PTHR45772">
    <property type="entry name" value="CONSERVED COMPONENT OF ABC TRANSPORTER FOR NATURAL AMINO ACIDS-RELATED"/>
    <property type="match status" value="1"/>
</dbReference>
<dbReference type="Proteomes" id="UP000296733">
    <property type="component" value="Chromosome"/>
</dbReference>
<name>A0A1H5WTE3_9EURY</name>
<dbReference type="PROSITE" id="PS00211">
    <property type="entry name" value="ABC_TRANSPORTER_1"/>
    <property type="match status" value="1"/>
</dbReference>
<keyword evidence="3 7" id="KW-0067">ATP-binding</keyword>
<protein>
    <submittedName>
        <fullName evidence="6 7">ABC transporter ATP-binding protein</fullName>
    </submittedName>
</protein>
<evidence type="ECO:0000313" key="6">
    <source>
        <dbReference type="EMBL" id="QCC46347.1"/>
    </source>
</evidence>
<evidence type="ECO:0000313" key="8">
    <source>
        <dbReference type="Proteomes" id="UP000236740"/>
    </source>
</evidence>
<dbReference type="RefSeq" id="WP_103991056.1">
    <property type="nucleotide sequence ID" value="NZ_CP031311.1"/>
</dbReference>
<keyword evidence="1" id="KW-0813">Transport</keyword>
<dbReference type="InterPro" id="IPR051120">
    <property type="entry name" value="ABC_AA/LPS_Transport"/>
</dbReference>
<feature type="region of interest" description="Disordered" evidence="4">
    <location>
        <begin position="1"/>
        <end position="38"/>
    </location>
</feature>
<dbReference type="Pfam" id="PF00005">
    <property type="entry name" value="ABC_tran"/>
    <property type="match status" value="1"/>
</dbReference>
<evidence type="ECO:0000313" key="9">
    <source>
        <dbReference type="Proteomes" id="UP000296733"/>
    </source>
</evidence>
<evidence type="ECO:0000256" key="4">
    <source>
        <dbReference type="SAM" id="MobiDB-lite"/>
    </source>
</evidence>
<proteinExistence type="predicted"/>
<dbReference type="CDD" id="cd03219">
    <property type="entry name" value="ABC_Mj1267_LivG_branched"/>
    <property type="match status" value="1"/>
</dbReference>
<sequence length="271" mass="29438">MSSEYDASEADADAVSSRTDPGVRKTPAGQATGPDTDTILQTERLTKRFGGLTAIDSVDFGIDEGELRCLIGPNGAGKSTMLKLVTGRHEATEGRIYYDGIDVTELSSHERVRRGIGIKFQAPSVFDSLSAAENVRLPLQRTGDGDLSEPIAEALDRVGLLDERETPASDLSHGQQQRLEIGMAAALSPSLLLLDEPVAGLSIEEREEIATLVTELNEEGMTLIVIEHDIDFVDRIADRVTVLNQGSIFREGDIDEIRADEEVREIYLGET</sequence>
<dbReference type="PANTHER" id="PTHR45772:SF8">
    <property type="entry name" value="HIGH-AFFINITY BRANCHED-CHAIN AMINO ACID TRANSPORT ATP-BINDING PROTEIN"/>
    <property type="match status" value="1"/>
</dbReference>
<gene>
    <name evidence="6" type="ORF">DV707_00880</name>
    <name evidence="7" type="ORF">SAMN04488133_1385</name>
</gene>
<dbReference type="InterPro" id="IPR003593">
    <property type="entry name" value="AAA+_ATPase"/>
</dbReference>
<dbReference type="InterPro" id="IPR017871">
    <property type="entry name" value="ABC_transporter-like_CS"/>
</dbReference>
<dbReference type="GeneID" id="39856596"/>
<dbReference type="Gene3D" id="3.40.50.300">
    <property type="entry name" value="P-loop containing nucleotide triphosphate hydrolases"/>
    <property type="match status" value="1"/>
</dbReference>
<dbReference type="InterPro" id="IPR027417">
    <property type="entry name" value="P-loop_NTPase"/>
</dbReference>
<dbReference type="SMART" id="SM00382">
    <property type="entry name" value="AAA"/>
    <property type="match status" value="1"/>
</dbReference>
<dbReference type="InterPro" id="IPR003439">
    <property type="entry name" value="ABC_transporter-like_ATP-bd"/>
</dbReference>
<accession>A0A1H5WTE3</accession>
<reference evidence="6 9" key="2">
    <citation type="journal article" date="2019" name="Nat. Commun.">
        <title>A new type of DNA phosphorothioation-based antiviral system in archaea.</title>
        <authorList>
            <person name="Xiong L."/>
            <person name="Liu S."/>
            <person name="Chen S."/>
            <person name="Xiao Y."/>
            <person name="Zhu B."/>
            <person name="Gao Y."/>
            <person name="Zhang Y."/>
            <person name="Chen B."/>
            <person name="Luo J."/>
            <person name="Deng Z."/>
            <person name="Chen X."/>
            <person name="Wang L."/>
            <person name="Chen S."/>
        </authorList>
    </citation>
    <scope>NUCLEOTIDE SEQUENCE [LARGE SCALE GENOMIC DNA]</scope>
    <source>
        <strain evidence="6 9">CGMCC 1.10331</strain>
    </source>
</reference>
<dbReference type="Proteomes" id="UP000236740">
    <property type="component" value="Unassembled WGS sequence"/>
</dbReference>
<dbReference type="KEGG" id="hlm:DV707_00880"/>
<dbReference type="OrthoDB" id="44250at2157"/>
<dbReference type="PROSITE" id="PS50893">
    <property type="entry name" value="ABC_TRANSPORTER_2"/>
    <property type="match status" value="1"/>
</dbReference>
<dbReference type="AlphaFoldDB" id="A0A1H5WTE3"/>
<keyword evidence="8" id="KW-1185">Reference proteome</keyword>
<feature type="domain" description="ABC transporter" evidence="5">
    <location>
        <begin position="40"/>
        <end position="270"/>
    </location>
</feature>
<evidence type="ECO:0000256" key="3">
    <source>
        <dbReference type="ARBA" id="ARBA00022840"/>
    </source>
</evidence>
<evidence type="ECO:0000256" key="2">
    <source>
        <dbReference type="ARBA" id="ARBA00022741"/>
    </source>
</evidence>
<feature type="compositionally biased region" description="Acidic residues" evidence="4">
    <location>
        <begin position="1"/>
        <end position="12"/>
    </location>
</feature>
<evidence type="ECO:0000313" key="7">
    <source>
        <dbReference type="EMBL" id="SEG02565.1"/>
    </source>
</evidence>
<dbReference type="EMBL" id="FNVN01000001">
    <property type="protein sequence ID" value="SEG02565.1"/>
    <property type="molecule type" value="Genomic_DNA"/>
</dbReference>
<dbReference type="GO" id="GO:0005524">
    <property type="term" value="F:ATP binding"/>
    <property type="evidence" value="ECO:0007669"/>
    <property type="project" value="UniProtKB-KW"/>
</dbReference>
<reference evidence="7 8" key="1">
    <citation type="submission" date="2016-10" db="EMBL/GenBank/DDBJ databases">
        <authorList>
            <person name="de Groot N.N."/>
        </authorList>
    </citation>
    <scope>NUCLEOTIDE SEQUENCE [LARGE SCALE GENOMIC DNA]</scope>
    <source>
        <strain evidence="7 8">CGMCC 1.10331</strain>
    </source>
</reference>
<evidence type="ECO:0000256" key="1">
    <source>
        <dbReference type="ARBA" id="ARBA00022448"/>
    </source>
</evidence>